<protein>
    <recommendedName>
        <fullName evidence="16">Na(+)-translocating NADH-quinone reductase subunit B</fullName>
        <shortName evidence="16">Na(+)-NQR subunit B</shortName>
        <shortName evidence="16">Na(+)-translocating NQR subunit B</shortName>
        <ecNumber evidence="16">7.2.1.1</ecNumber>
    </recommendedName>
    <alternativeName>
        <fullName evidence="16">NQR complex subunit B</fullName>
    </alternativeName>
    <alternativeName>
        <fullName evidence="16">NQR-1 subunit B</fullName>
    </alternativeName>
</protein>
<evidence type="ECO:0000256" key="2">
    <source>
        <dbReference type="ARBA" id="ARBA00022475"/>
    </source>
</evidence>
<dbReference type="EMBL" id="VOXD01000014">
    <property type="protein sequence ID" value="TXF89421.1"/>
    <property type="molecule type" value="Genomic_DNA"/>
</dbReference>
<reference evidence="17 18" key="1">
    <citation type="submission" date="2019-08" db="EMBL/GenBank/DDBJ databases">
        <title>Lewinella sp. strain SSH13 Genome sequencing and assembly.</title>
        <authorList>
            <person name="Kim I."/>
        </authorList>
    </citation>
    <scope>NUCLEOTIDE SEQUENCE [LARGE SCALE GENOMIC DNA]</scope>
    <source>
        <strain evidence="17 18">SSH13</strain>
    </source>
</reference>
<dbReference type="GO" id="GO:0010181">
    <property type="term" value="F:FMN binding"/>
    <property type="evidence" value="ECO:0007669"/>
    <property type="project" value="InterPro"/>
</dbReference>
<evidence type="ECO:0000256" key="5">
    <source>
        <dbReference type="ARBA" id="ARBA00022630"/>
    </source>
</evidence>
<keyword evidence="15 16" id="KW-0739">Sodium transport</keyword>
<keyword evidence="4 16" id="KW-0597">Phosphoprotein</keyword>
<comment type="subunit">
    <text evidence="16">Composed of six subunits; NqrA, NqrB, NqrC, NqrD, NqrE and NqrF.</text>
</comment>
<comment type="caution">
    <text evidence="17">The sequence shown here is derived from an EMBL/GenBank/DDBJ whole genome shotgun (WGS) entry which is preliminary data.</text>
</comment>
<dbReference type="GO" id="GO:0006814">
    <property type="term" value="P:sodium ion transport"/>
    <property type="evidence" value="ECO:0007669"/>
    <property type="project" value="UniProtKB-UniRule"/>
</dbReference>
<evidence type="ECO:0000256" key="11">
    <source>
        <dbReference type="ARBA" id="ARBA00023053"/>
    </source>
</evidence>
<feature type="transmembrane region" description="Helical" evidence="16">
    <location>
        <begin position="148"/>
        <end position="166"/>
    </location>
</feature>
<comment type="cofactor">
    <cofactor evidence="16">
        <name>FMN</name>
        <dbReference type="ChEBI" id="CHEBI:58210"/>
    </cofactor>
</comment>
<dbReference type="InterPro" id="IPR010966">
    <property type="entry name" value="NqrB"/>
</dbReference>
<evidence type="ECO:0000256" key="10">
    <source>
        <dbReference type="ARBA" id="ARBA00023027"/>
    </source>
</evidence>
<feature type="transmembrane region" description="Helical" evidence="16">
    <location>
        <begin position="304"/>
        <end position="324"/>
    </location>
</feature>
<keyword evidence="9 16" id="KW-1133">Transmembrane helix</keyword>
<feature type="transmembrane region" description="Helical" evidence="16">
    <location>
        <begin position="374"/>
        <end position="392"/>
    </location>
</feature>
<keyword evidence="13 16" id="KW-0830">Ubiquinone</keyword>
<evidence type="ECO:0000256" key="12">
    <source>
        <dbReference type="ARBA" id="ARBA00023065"/>
    </source>
</evidence>
<proteinExistence type="inferred from homology"/>
<comment type="catalytic activity">
    <reaction evidence="16">
        <text>a ubiquinone + n Na(+)(in) + NADH + H(+) = a ubiquinol + n Na(+)(out) + NAD(+)</text>
        <dbReference type="Rhea" id="RHEA:47748"/>
        <dbReference type="Rhea" id="RHEA-COMP:9565"/>
        <dbReference type="Rhea" id="RHEA-COMP:9566"/>
        <dbReference type="ChEBI" id="CHEBI:15378"/>
        <dbReference type="ChEBI" id="CHEBI:16389"/>
        <dbReference type="ChEBI" id="CHEBI:17976"/>
        <dbReference type="ChEBI" id="CHEBI:29101"/>
        <dbReference type="ChEBI" id="CHEBI:57540"/>
        <dbReference type="ChEBI" id="CHEBI:57945"/>
        <dbReference type="EC" id="7.2.1.1"/>
    </reaction>
</comment>
<feature type="modified residue" description="FMN phosphoryl threonine" evidence="16">
    <location>
        <position position="248"/>
    </location>
</feature>
<evidence type="ECO:0000256" key="7">
    <source>
        <dbReference type="ARBA" id="ARBA00022692"/>
    </source>
</evidence>
<evidence type="ECO:0000256" key="6">
    <source>
        <dbReference type="ARBA" id="ARBA00022643"/>
    </source>
</evidence>
<evidence type="ECO:0000313" key="18">
    <source>
        <dbReference type="Proteomes" id="UP000321907"/>
    </source>
</evidence>
<dbReference type="OrthoDB" id="9776359at2"/>
<evidence type="ECO:0000256" key="16">
    <source>
        <dbReference type="HAMAP-Rule" id="MF_00426"/>
    </source>
</evidence>
<feature type="transmembrane region" description="Helical" evidence="16">
    <location>
        <begin position="275"/>
        <end position="297"/>
    </location>
</feature>
<feature type="transmembrane region" description="Helical" evidence="16">
    <location>
        <begin position="94"/>
        <end position="119"/>
    </location>
</feature>
<dbReference type="GO" id="GO:0022904">
    <property type="term" value="P:respiratory electron transport chain"/>
    <property type="evidence" value="ECO:0007669"/>
    <property type="project" value="InterPro"/>
</dbReference>
<keyword evidence="3" id="KW-0997">Cell inner membrane</keyword>
<comment type="similarity">
    <text evidence="16">Belongs to the NqrB/RnfD family.</text>
</comment>
<evidence type="ECO:0000313" key="17">
    <source>
        <dbReference type="EMBL" id="TXF89421.1"/>
    </source>
</evidence>
<evidence type="ECO:0000256" key="8">
    <source>
        <dbReference type="ARBA" id="ARBA00022967"/>
    </source>
</evidence>
<comment type="subcellular location">
    <subcellularLocation>
        <location evidence="16">Cell membrane</location>
        <topology evidence="16">Multi-pass membrane protein</topology>
    </subcellularLocation>
</comment>
<keyword evidence="8 16" id="KW-1278">Translocase</keyword>
<name>A0A5C7FWY8_9BACT</name>
<dbReference type="GO" id="GO:0055085">
    <property type="term" value="P:transmembrane transport"/>
    <property type="evidence" value="ECO:0007669"/>
    <property type="project" value="InterPro"/>
</dbReference>
<keyword evidence="6 16" id="KW-0288">FMN</keyword>
<dbReference type="NCBIfam" id="TIGR01937">
    <property type="entry name" value="nqrB"/>
    <property type="match status" value="1"/>
</dbReference>
<feature type="transmembrane region" description="Helical" evidence="16">
    <location>
        <begin position="344"/>
        <end position="362"/>
    </location>
</feature>
<dbReference type="GO" id="GO:0016655">
    <property type="term" value="F:oxidoreductase activity, acting on NAD(P)H, quinone or similar compound as acceptor"/>
    <property type="evidence" value="ECO:0007669"/>
    <property type="project" value="UniProtKB-UniRule"/>
</dbReference>
<dbReference type="HAMAP" id="MF_00426">
    <property type="entry name" value="NqrB"/>
    <property type="match status" value="1"/>
</dbReference>
<accession>A0A5C7FWY8</accession>
<dbReference type="Proteomes" id="UP000321907">
    <property type="component" value="Unassembled WGS sequence"/>
</dbReference>
<dbReference type="EC" id="7.2.1.1" evidence="16"/>
<dbReference type="PANTHER" id="PTHR30578">
    <property type="entry name" value="ELECTRON TRANSPORT COMPLEX PROTEIN RNFD"/>
    <property type="match status" value="1"/>
</dbReference>
<keyword evidence="7 16" id="KW-0812">Transmembrane</keyword>
<feature type="transmembrane region" description="Helical" evidence="16">
    <location>
        <begin position="53"/>
        <end position="74"/>
    </location>
</feature>
<keyword evidence="12 16" id="KW-0406">Ion transport</keyword>
<evidence type="ECO:0000256" key="14">
    <source>
        <dbReference type="ARBA" id="ARBA00023136"/>
    </source>
</evidence>
<keyword evidence="11 16" id="KW-0915">Sodium</keyword>
<dbReference type="GO" id="GO:0005886">
    <property type="term" value="C:plasma membrane"/>
    <property type="evidence" value="ECO:0007669"/>
    <property type="project" value="UniProtKB-SubCell"/>
</dbReference>
<gene>
    <name evidence="16 17" type="primary">nqrB</name>
    <name evidence="17" type="ORF">FUA23_10670</name>
</gene>
<evidence type="ECO:0000256" key="3">
    <source>
        <dbReference type="ARBA" id="ARBA00022519"/>
    </source>
</evidence>
<evidence type="ECO:0000256" key="4">
    <source>
        <dbReference type="ARBA" id="ARBA00022553"/>
    </source>
</evidence>
<evidence type="ECO:0000256" key="1">
    <source>
        <dbReference type="ARBA" id="ARBA00022448"/>
    </source>
</evidence>
<comment type="function">
    <text evidence="16">NQR complex catalyzes the reduction of ubiquinone-1 to ubiquinol by two successive reactions, coupled with the transport of Na(+) ions from the cytoplasm to the periplasm. NqrA to NqrE are probably involved in the second step, the conversion of ubisemiquinone to ubiquinol.</text>
</comment>
<feature type="transmembrane region" description="Helical" evidence="16">
    <location>
        <begin position="173"/>
        <end position="191"/>
    </location>
</feature>
<evidence type="ECO:0000256" key="15">
    <source>
        <dbReference type="ARBA" id="ARBA00023201"/>
    </source>
</evidence>
<keyword evidence="2 16" id="KW-1003">Cell membrane</keyword>
<evidence type="ECO:0000256" key="9">
    <source>
        <dbReference type="ARBA" id="ARBA00022989"/>
    </source>
</evidence>
<sequence>MKALHDFVKKYEPSKENKMAHTVFDGFYTFLFQPDTVTSDGTHIKDGMDLKRLMVNVVLALQVLYIFGTWNIGHQHFLALGEHTGLLEGFHLKIVYGLIQILPIFVVTHVVGLGIEFFYAGRKGHAIEEGFLVSGALIPLIMPPDIPLLWLAIAIAFAVILGKEAFGGTGMNIWNVALLARVFIFFAYPTTISGDEVWVSGIEKVGTEYFAASYNWAHGLFDWIFSGVGLSQFGAGGQAVVDGWTGATPLGIAAKEGWEGVTAVYSTDAMFWGGIPGSIGEMSVPLIVLGMIFLIVTKIADYRVIFGGLIGFVVCALMMNAIAPPMDALTEDMDGVFKFMAIPWYYQMIMGSFLFAITFMATDPVSSADTPTGKWIYGFLIAFIGLIIRVMNPAYPEGWMLSILLMNTFAPLIDHYVYQANMNRRAKRTAAMAEQRNELITKRGDLPVFDENSDYVPVGNTSGQ</sequence>
<dbReference type="AlphaFoldDB" id="A0A5C7FWY8"/>
<dbReference type="InterPro" id="IPR004338">
    <property type="entry name" value="NqrB/RnfD"/>
</dbReference>
<dbReference type="PANTHER" id="PTHR30578:SF1">
    <property type="entry name" value="NA(+)-TRANSLOCATING NADH-QUINONE REDUCTASE SUBUNIT B"/>
    <property type="match status" value="1"/>
</dbReference>
<dbReference type="RefSeq" id="WP_147930731.1">
    <property type="nucleotide sequence ID" value="NZ_VOXD01000014.1"/>
</dbReference>
<feature type="transmembrane region" description="Helical" evidence="16">
    <location>
        <begin position="398"/>
        <end position="418"/>
    </location>
</feature>
<keyword evidence="5 16" id="KW-0285">Flavoprotein</keyword>
<dbReference type="Pfam" id="PF03116">
    <property type="entry name" value="NQR2_RnfD_RnfE"/>
    <property type="match status" value="1"/>
</dbReference>
<keyword evidence="14 16" id="KW-0472">Membrane</keyword>
<evidence type="ECO:0000256" key="13">
    <source>
        <dbReference type="ARBA" id="ARBA00023075"/>
    </source>
</evidence>
<keyword evidence="1 16" id="KW-0813">Transport</keyword>
<keyword evidence="18" id="KW-1185">Reference proteome</keyword>
<keyword evidence="10 16" id="KW-0520">NAD</keyword>
<organism evidence="17 18">
    <name type="scientific">Neolewinella aurantiaca</name>
    <dbReference type="NCBI Taxonomy" id="2602767"/>
    <lineage>
        <taxon>Bacteria</taxon>
        <taxon>Pseudomonadati</taxon>
        <taxon>Bacteroidota</taxon>
        <taxon>Saprospiria</taxon>
        <taxon>Saprospirales</taxon>
        <taxon>Lewinellaceae</taxon>
        <taxon>Neolewinella</taxon>
    </lineage>
</organism>